<comment type="catalytic activity">
    <reaction evidence="13">
        <text>an alpha-Kdo-(2-&gt;4)-alpha-Kdo-(2-&gt;6)-lipid A + ADP-L-glycero-beta-D-manno-heptose = an L-alpha-D-Hep-(1-&gt;5)-[alpha-Kdo-(2-&gt;4)]-alpha-Kdo-(2-&gt;6)-lipid A + ADP + H(+)</text>
        <dbReference type="Rhea" id="RHEA:74067"/>
        <dbReference type="ChEBI" id="CHEBI:15378"/>
        <dbReference type="ChEBI" id="CHEBI:61506"/>
        <dbReference type="ChEBI" id="CHEBI:176431"/>
        <dbReference type="ChEBI" id="CHEBI:193068"/>
        <dbReference type="ChEBI" id="CHEBI:456216"/>
        <dbReference type="EC" id="2.4.99.23"/>
    </reaction>
</comment>
<evidence type="ECO:0000256" key="5">
    <source>
        <dbReference type="ARBA" id="ARBA00022676"/>
    </source>
</evidence>
<dbReference type="GO" id="GO:0008713">
    <property type="term" value="F:ADP-heptose-lipopolysaccharide heptosyltransferase activity"/>
    <property type="evidence" value="ECO:0007669"/>
    <property type="project" value="TreeGrafter"/>
</dbReference>
<dbReference type="RefSeq" id="WP_106227382.1">
    <property type="nucleotide sequence ID" value="NZ_PVTV01000012.1"/>
</dbReference>
<dbReference type="GO" id="GO:0005886">
    <property type="term" value="C:plasma membrane"/>
    <property type="evidence" value="ECO:0007669"/>
    <property type="project" value="UniProtKB-SubCell"/>
</dbReference>
<dbReference type="OrthoDB" id="9767552at2"/>
<comment type="subcellular location">
    <subcellularLocation>
        <location evidence="1">Cell inner membrane</location>
        <topology evidence="1">Peripheral membrane protein</topology>
        <orientation evidence="1">Cytoplasmic side</orientation>
    </subcellularLocation>
</comment>
<evidence type="ECO:0000256" key="9">
    <source>
        <dbReference type="ARBA" id="ARBA00043995"/>
    </source>
</evidence>
<gene>
    <name evidence="14" type="ORF">BCM14_1540</name>
</gene>
<dbReference type="GO" id="GO:0005829">
    <property type="term" value="C:cytosol"/>
    <property type="evidence" value="ECO:0007669"/>
    <property type="project" value="TreeGrafter"/>
</dbReference>
<keyword evidence="5" id="KW-0328">Glycosyltransferase</keyword>
<dbReference type="AlphaFoldDB" id="A0A2T0XIE1"/>
<dbReference type="InterPro" id="IPR011908">
    <property type="entry name" value="LipoPS_heptosylTferase-I"/>
</dbReference>
<dbReference type="Proteomes" id="UP000238308">
    <property type="component" value="Unassembled WGS sequence"/>
</dbReference>
<dbReference type="SUPFAM" id="SSF53756">
    <property type="entry name" value="UDP-Glycosyltransferase/glycogen phosphorylase"/>
    <property type="match status" value="1"/>
</dbReference>
<dbReference type="PANTHER" id="PTHR30160">
    <property type="entry name" value="TETRAACYLDISACCHARIDE 4'-KINASE-RELATED"/>
    <property type="match status" value="1"/>
</dbReference>
<dbReference type="Pfam" id="PF01075">
    <property type="entry name" value="Glyco_transf_9"/>
    <property type="match status" value="1"/>
</dbReference>
<comment type="caution">
    <text evidence="14">The sequence shown here is derived from an EMBL/GenBank/DDBJ whole genome shotgun (WGS) entry which is preliminary data.</text>
</comment>
<evidence type="ECO:0000313" key="14">
    <source>
        <dbReference type="EMBL" id="PRY98706.1"/>
    </source>
</evidence>
<proteinExistence type="inferred from homology"/>
<keyword evidence="15" id="KW-1185">Reference proteome</keyword>
<evidence type="ECO:0000256" key="11">
    <source>
        <dbReference type="ARBA" id="ARBA00044190"/>
    </source>
</evidence>
<keyword evidence="6 14" id="KW-0808">Transferase</keyword>
<comment type="pathway">
    <text evidence="2">Bacterial outer membrane biogenesis; LPS core biosynthesis.</text>
</comment>
<dbReference type="EC" id="2.4.99.23" evidence="10"/>
<evidence type="ECO:0000256" key="12">
    <source>
        <dbReference type="ARBA" id="ARBA00044330"/>
    </source>
</evidence>
<dbReference type="InterPro" id="IPR051199">
    <property type="entry name" value="LPS_LOS_Heptosyltrfase"/>
</dbReference>
<evidence type="ECO:0000313" key="15">
    <source>
        <dbReference type="Proteomes" id="UP000238308"/>
    </source>
</evidence>
<keyword evidence="3" id="KW-1003">Cell membrane</keyword>
<keyword evidence="7" id="KW-0448">Lipopolysaccharide biosynthesis</keyword>
<name>A0A2T0XIE1_9BURK</name>
<evidence type="ECO:0000256" key="6">
    <source>
        <dbReference type="ARBA" id="ARBA00022679"/>
    </source>
</evidence>
<sequence>MVKRILIVRTSSLGDLVHMLPAISDIAKQLPEAQIDWLAEEALALIPSWHPAVHEVIAVSHRRWRKSWWSAEVRQERKALREKLRAKHYDLVLDMQALLKSIWLVRMTTGVRHGLDFSSAREPLASLFYDVRHRVKFWQPAVTRQRLLAAATFGYEFEGPPNFGLQSFEQQGALDRSKQASYAVIMPSASREDKLWPVEDWHAVFDRLAVAGMSLKVLAGNEAETQRAQALIAGRSQAEVLPRMDLNAVARCLAASTLMVGLDSGLTHLSAALGRPTIAIYKASTPVRTPLVGAGFTASLGDRGCPPTREAVLGALSQILD</sequence>
<comment type="similarity">
    <text evidence="9">Belongs to the glycosyltransferase 9 family.</text>
</comment>
<reference evidence="14 15" key="1">
    <citation type="submission" date="2018-03" db="EMBL/GenBank/DDBJ databases">
        <title>Genomic Encyclopedia of Type Strains, Phase III (KMG-III): the genomes of soil and plant-associated and newly described type strains.</title>
        <authorList>
            <person name="Whitman W."/>
        </authorList>
    </citation>
    <scope>NUCLEOTIDE SEQUENCE [LARGE SCALE GENOMIC DNA]</scope>
    <source>
        <strain evidence="14 15">MWH-P2sevCIIIb</strain>
    </source>
</reference>
<dbReference type="PANTHER" id="PTHR30160:SF19">
    <property type="entry name" value="LIPOPOLYSACCHARIDE HEPTOSYLTRANSFERASE 1"/>
    <property type="match status" value="1"/>
</dbReference>
<keyword evidence="8" id="KW-0472">Membrane</keyword>
<evidence type="ECO:0000256" key="10">
    <source>
        <dbReference type="ARBA" id="ARBA00044041"/>
    </source>
</evidence>
<dbReference type="EMBL" id="PVTV01000012">
    <property type="protein sequence ID" value="PRY98706.1"/>
    <property type="molecule type" value="Genomic_DNA"/>
</dbReference>
<evidence type="ECO:0000256" key="7">
    <source>
        <dbReference type="ARBA" id="ARBA00022985"/>
    </source>
</evidence>
<evidence type="ECO:0000256" key="13">
    <source>
        <dbReference type="ARBA" id="ARBA00049201"/>
    </source>
</evidence>
<dbReference type="Gene3D" id="3.40.50.2000">
    <property type="entry name" value="Glycogen Phosphorylase B"/>
    <property type="match status" value="2"/>
</dbReference>
<dbReference type="GO" id="GO:0009244">
    <property type="term" value="P:lipopolysaccharide core region biosynthetic process"/>
    <property type="evidence" value="ECO:0007669"/>
    <property type="project" value="InterPro"/>
</dbReference>
<evidence type="ECO:0000256" key="8">
    <source>
        <dbReference type="ARBA" id="ARBA00023136"/>
    </source>
</evidence>
<keyword evidence="4" id="KW-0997">Cell inner membrane</keyword>
<accession>A0A2T0XIE1</accession>
<evidence type="ECO:0000256" key="1">
    <source>
        <dbReference type="ARBA" id="ARBA00004515"/>
    </source>
</evidence>
<protein>
    <recommendedName>
        <fullName evidence="11">Lipopolysaccharide heptosyltransferase 1</fullName>
        <ecNumber evidence="10">2.4.99.23</ecNumber>
    </recommendedName>
    <alternativeName>
        <fullName evidence="12">ADP-heptose:lipopolysaccharide heptosyltransferase I</fullName>
    </alternativeName>
</protein>
<evidence type="ECO:0000256" key="4">
    <source>
        <dbReference type="ARBA" id="ARBA00022519"/>
    </source>
</evidence>
<evidence type="ECO:0000256" key="3">
    <source>
        <dbReference type="ARBA" id="ARBA00022475"/>
    </source>
</evidence>
<dbReference type="CDD" id="cd03789">
    <property type="entry name" value="GT9_LPS_heptosyltransferase"/>
    <property type="match status" value="1"/>
</dbReference>
<organism evidence="14 15">
    <name type="scientific">Jezberella montanilacus</name>
    <dbReference type="NCBI Taxonomy" id="323426"/>
    <lineage>
        <taxon>Bacteria</taxon>
        <taxon>Pseudomonadati</taxon>
        <taxon>Pseudomonadota</taxon>
        <taxon>Betaproteobacteria</taxon>
        <taxon>Burkholderiales</taxon>
        <taxon>Alcaligenaceae</taxon>
        <taxon>Jezberella</taxon>
    </lineage>
</organism>
<evidence type="ECO:0000256" key="2">
    <source>
        <dbReference type="ARBA" id="ARBA00004713"/>
    </source>
</evidence>
<dbReference type="NCBIfam" id="TIGR02193">
    <property type="entry name" value="heptsyl_trn_I"/>
    <property type="match status" value="1"/>
</dbReference>
<dbReference type="InterPro" id="IPR002201">
    <property type="entry name" value="Glyco_trans_9"/>
</dbReference>